<evidence type="ECO:0000313" key="11">
    <source>
        <dbReference type="Proteomes" id="UP001187315"/>
    </source>
</evidence>
<dbReference type="Gene3D" id="3.30.160.60">
    <property type="entry name" value="Classic Zinc Finger"/>
    <property type="match status" value="2"/>
</dbReference>
<feature type="compositionally biased region" description="Basic and acidic residues" evidence="8">
    <location>
        <begin position="398"/>
        <end position="408"/>
    </location>
</feature>
<evidence type="ECO:0000256" key="5">
    <source>
        <dbReference type="ARBA" id="ARBA00022833"/>
    </source>
</evidence>
<keyword evidence="2" id="KW-0479">Metal-binding</keyword>
<dbReference type="GO" id="GO:0005634">
    <property type="term" value="C:nucleus"/>
    <property type="evidence" value="ECO:0007669"/>
    <property type="project" value="UniProtKB-SubCell"/>
</dbReference>
<dbReference type="PANTHER" id="PTHR16515">
    <property type="entry name" value="PR DOMAIN ZINC FINGER PROTEIN"/>
    <property type="match status" value="1"/>
</dbReference>
<dbReference type="FunFam" id="3.30.160.60:FF:000358">
    <property type="entry name" value="zinc finger protein 24"/>
    <property type="match status" value="1"/>
</dbReference>
<feature type="domain" description="C2H2-type" evidence="9">
    <location>
        <begin position="348"/>
        <end position="375"/>
    </location>
</feature>
<accession>A0AA88NVQ8</accession>
<evidence type="ECO:0000256" key="3">
    <source>
        <dbReference type="ARBA" id="ARBA00022737"/>
    </source>
</evidence>
<feature type="compositionally biased region" description="Low complexity" evidence="8">
    <location>
        <begin position="152"/>
        <end position="161"/>
    </location>
</feature>
<dbReference type="SUPFAM" id="SSF57667">
    <property type="entry name" value="beta-beta-alpha zinc fingers"/>
    <property type="match status" value="1"/>
</dbReference>
<dbReference type="SMART" id="SM00355">
    <property type="entry name" value="ZnF_C2H2"/>
    <property type="match status" value="2"/>
</dbReference>
<dbReference type="InterPro" id="IPR036236">
    <property type="entry name" value="Znf_C2H2_sf"/>
</dbReference>
<evidence type="ECO:0000256" key="2">
    <source>
        <dbReference type="ARBA" id="ARBA00022723"/>
    </source>
</evidence>
<dbReference type="PANTHER" id="PTHR16515:SF57">
    <property type="entry name" value="ZINC FINGER PROTEIN 154-LIKE"/>
    <property type="match status" value="1"/>
</dbReference>
<comment type="caution">
    <text evidence="10">The sequence shown here is derived from an EMBL/GenBank/DDBJ whole genome shotgun (WGS) entry which is preliminary data.</text>
</comment>
<sequence length="408" mass="45672">MLSEDTASSSSVSFHSRLASVMALVAQTAVAEISKLYDDGLLVLRLEVCRKDSEIEALKTKLQTAENELRLVKECQSSESLSVTPNLLPAPCTHSTADFGECIEATNQLLSWKPHPSSDACNGKENHHAGEMNYRSSEEIDSQDILTKETELTPTEPHPSTGNLKQPAFCEEESEPDFQEKAENEIETVSLEESNIECVVIEDRETQPWSSVENGMERAEDPDCSIVSEQEGHPLISSVWSVGSSTSSPVGDITITNRLDIEERRPQRMPQQPRSEVEPTDLNLPKQVQHGANTAIQPRFLLPSRTNERVMLLNNTTIQNGNRATVTGNEIAIARLALRNKPVREKWFICSFCGKSFDRISHLQMHHRIHTGEKPFHCSMCGRSFSQQSNLRTHQKTHKDLRTPSKSF</sequence>
<dbReference type="GO" id="GO:0010468">
    <property type="term" value="P:regulation of gene expression"/>
    <property type="evidence" value="ECO:0007669"/>
    <property type="project" value="TreeGrafter"/>
</dbReference>
<organism evidence="10 11">
    <name type="scientific">Tachysurus vachellii</name>
    <name type="common">Darkbarbel catfish</name>
    <name type="synonym">Pelteobagrus vachellii</name>
    <dbReference type="NCBI Taxonomy" id="175792"/>
    <lineage>
        <taxon>Eukaryota</taxon>
        <taxon>Metazoa</taxon>
        <taxon>Chordata</taxon>
        <taxon>Craniata</taxon>
        <taxon>Vertebrata</taxon>
        <taxon>Euteleostomi</taxon>
        <taxon>Actinopterygii</taxon>
        <taxon>Neopterygii</taxon>
        <taxon>Teleostei</taxon>
        <taxon>Ostariophysi</taxon>
        <taxon>Siluriformes</taxon>
        <taxon>Bagridae</taxon>
        <taxon>Tachysurus</taxon>
    </lineage>
</organism>
<dbReference type="PROSITE" id="PS50157">
    <property type="entry name" value="ZINC_FINGER_C2H2_2"/>
    <property type="match status" value="2"/>
</dbReference>
<keyword evidence="6" id="KW-0539">Nucleus</keyword>
<dbReference type="AlphaFoldDB" id="A0AA88NVQ8"/>
<dbReference type="FunFam" id="3.30.160.60:FF:000512">
    <property type="entry name" value="zinc finger protein 197 isoform X1"/>
    <property type="match status" value="1"/>
</dbReference>
<dbReference type="InterPro" id="IPR050331">
    <property type="entry name" value="Zinc_finger"/>
</dbReference>
<dbReference type="PROSITE" id="PS00028">
    <property type="entry name" value="ZINC_FINGER_C2H2_1"/>
    <property type="match status" value="2"/>
</dbReference>
<gene>
    <name evidence="10" type="ORF">Q7C36_000259</name>
</gene>
<dbReference type="EMBL" id="JAVHJS010000001">
    <property type="protein sequence ID" value="KAK2868388.1"/>
    <property type="molecule type" value="Genomic_DNA"/>
</dbReference>
<feature type="domain" description="C2H2-type" evidence="9">
    <location>
        <begin position="376"/>
        <end position="403"/>
    </location>
</feature>
<evidence type="ECO:0000256" key="7">
    <source>
        <dbReference type="PROSITE-ProRule" id="PRU00042"/>
    </source>
</evidence>
<keyword evidence="4 7" id="KW-0863">Zinc-finger</keyword>
<dbReference type="Proteomes" id="UP001187315">
    <property type="component" value="Unassembled WGS sequence"/>
</dbReference>
<keyword evidence="3" id="KW-0677">Repeat</keyword>
<feature type="region of interest" description="Disordered" evidence="8">
    <location>
        <begin position="389"/>
        <end position="408"/>
    </location>
</feature>
<dbReference type="Pfam" id="PF00096">
    <property type="entry name" value="zf-C2H2"/>
    <property type="match status" value="2"/>
</dbReference>
<comment type="subcellular location">
    <subcellularLocation>
        <location evidence="1">Nucleus</location>
    </subcellularLocation>
</comment>
<proteinExistence type="predicted"/>
<keyword evidence="11" id="KW-1185">Reference proteome</keyword>
<protein>
    <recommendedName>
        <fullName evidence="9">C2H2-type domain-containing protein</fullName>
    </recommendedName>
</protein>
<keyword evidence="5" id="KW-0862">Zinc</keyword>
<evidence type="ECO:0000256" key="6">
    <source>
        <dbReference type="ARBA" id="ARBA00023242"/>
    </source>
</evidence>
<feature type="region of interest" description="Disordered" evidence="8">
    <location>
        <begin position="152"/>
        <end position="174"/>
    </location>
</feature>
<reference evidence="10" key="1">
    <citation type="submission" date="2023-08" db="EMBL/GenBank/DDBJ databases">
        <title>Pelteobagrus vachellii genome.</title>
        <authorList>
            <person name="Liu H."/>
        </authorList>
    </citation>
    <scope>NUCLEOTIDE SEQUENCE</scope>
    <source>
        <strain evidence="10">PRFRI_2022a</strain>
        <tissue evidence="10">Muscle</tissue>
    </source>
</reference>
<dbReference type="GO" id="GO:0008270">
    <property type="term" value="F:zinc ion binding"/>
    <property type="evidence" value="ECO:0007669"/>
    <property type="project" value="UniProtKB-KW"/>
</dbReference>
<name>A0AA88NVQ8_TACVA</name>
<evidence type="ECO:0000313" key="10">
    <source>
        <dbReference type="EMBL" id="KAK2868388.1"/>
    </source>
</evidence>
<dbReference type="InterPro" id="IPR013087">
    <property type="entry name" value="Znf_C2H2_type"/>
</dbReference>
<evidence type="ECO:0000256" key="8">
    <source>
        <dbReference type="SAM" id="MobiDB-lite"/>
    </source>
</evidence>
<evidence type="ECO:0000259" key="9">
    <source>
        <dbReference type="PROSITE" id="PS50157"/>
    </source>
</evidence>
<evidence type="ECO:0000256" key="4">
    <source>
        <dbReference type="ARBA" id="ARBA00022771"/>
    </source>
</evidence>
<evidence type="ECO:0000256" key="1">
    <source>
        <dbReference type="ARBA" id="ARBA00004123"/>
    </source>
</evidence>